<proteinExistence type="predicted"/>
<protein>
    <submittedName>
        <fullName evidence="1">Uncharacterized protein</fullName>
    </submittedName>
</protein>
<reference evidence="1" key="1">
    <citation type="submission" date="2015-10" db="EMBL/GenBank/DDBJ databases">
        <authorList>
            <person name="Gilbert D.G."/>
        </authorList>
    </citation>
    <scope>NUCLEOTIDE SEQUENCE</scope>
</reference>
<sequence>MELLLILSALLSALTGAISGVRAPEVRLHQAVVEASAARTTAPAAARVAARPIVQAVPTLVAAASVGVNAVFSLDHAYPLYAERRRE</sequence>
<gene>
    <name evidence="1" type="ORF">MGWOODY_Smn2145</name>
</gene>
<name>A0A160TLM1_9ZZZZ</name>
<organism evidence="1">
    <name type="scientific">hydrothermal vent metagenome</name>
    <dbReference type="NCBI Taxonomy" id="652676"/>
    <lineage>
        <taxon>unclassified sequences</taxon>
        <taxon>metagenomes</taxon>
        <taxon>ecological metagenomes</taxon>
    </lineage>
</organism>
<accession>A0A160TLM1</accession>
<evidence type="ECO:0000313" key="1">
    <source>
        <dbReference type="EMBL" id="CUS45378.1"/>
    </source>
</evidence>
<dbReference type="EMBL" id="CZQE01000249">
    <property type="protein sequence ID" value="CUS45378.1"/>
    <property type="molecule type" value="Genomic_DNA"/>
</dbReference>
<dbReference type="AlphaFoldDB" id="A0A160TLM1"/>